<comment type="similarity">
    <text evidence="1">Belongs to the CAF1 family.</text>
</comment>
<dbReference type="InterPro" id="IPR012337">
    <property type="entry name" value="RNaseH-like_sf"/>
</dbReference>
<protein>
    <submittedName>
        <fullName evidence="2">Putative target of EGR1 protein 1</fullName>
    </submittedName>
</protein>
<name>A0A5J4VBR6_9EUKA</name>
<dbReference type="Gene3D" id="3.30.420.10">
    <property type="entry name" value="Ribonuclease H-like superfamily/Ribonuclease H"/>
    <property type="match status" value="1"/>
</dbReference>
<dbReference type="GO" id="GO:0003723">
    <property type="term" value="F:RNA binding"/>
    <property type="evidence" value="ECO:0007669"/>
    <property type="project" value="TreeGrafter"/>
</dbReference>
<dbReference type="InterPro" id="IPR036397">
    <property type="entry name" value="RNaseH_sf"/>
</dbReference>
<dbReference type="AlphaFoldDB" id="A0A5J4VBR6"/>
<dbReference type="InterPro" id="IPR006941">
    <property type="entry name" value="RNase_CAF1"/>
</dbReference>
<dbReference type="InterPro" id="IPR051181">
    <property type="entry name" value="CAF1_poly(A)_ribonucleases"/>
</dbReference>
<evidence type="ECO:0000256" key="1">
    <source>
        <dbReference type="ARBA" id="ARBA00008372"/>
    </source>
</evidence>
<dbReference type="Proteomes" id="UP000324800">
    <property type="component" value="Unassembled WGS sequence"/>
</dbReference>
<dbReference type="GO" id="GO:0000175">
    <property type="term" value="F:3'-5'-RNA exonuclease activity"/>
    <property type="evidence" value="ECO:0007669"/>
    <property type="project" value="TreeGrafter"/>
</dbReference>
<accession>A0A5J4VBR6</accession>
<proteinExistence type="inferred from homology"/>
<organism evidence="2 3">
    <name type="scientific">Streblomastix strix</name>
    <dbReference type="NCBI Taxonomy" id="222440"/>
    <lineage>
        <taxon>Eukaryota</taxon>
        <taxon>Metamonada</taxon>
        <taxon>Preaxostyla</taxon>
        <taxon>Oxymonadida</taxon>
        <taxon>Streblomastigidae</taxon>
        <taxon>Streblomastix</taxon>
    </lineage>
</organism>
<dbReference type="EMBL" id="SNRW01008219">
    <property type="protein sequence ID" value="KAA6379872.1"/>
    <property type="molecule type" value="Genomic_DNA"/>
</dbReference>
<dbReference type="SUPFAM" id="SSF53098">
    <property type="entry name" value="Ribonuclease H-like"/>
    <property type="match status" value="1"/>
</dbReference>
<dbReference type="PANTHER" id="PTHR15092:SF22">
    <property type="entry name" value="POLY(A)-SPECIFIC RIBONUCLEASE PNLDC1"/>
    <property type="match status" value="1"/>
</dbReference>
<evidence type="ECO:0000313" key="2">
    <source>
        <dbReference type="EMBL" id="KAA6379872.1"/>
    </source>
</evidence>
<dbReference type="PANTHER" id="PTHR15092">
    <property type="entry name" value="POLY A -SPECIFIC RIBONUCLEASE/TARGET OF EGR1, MEMBER 1"/>
    <property type="match status" value="1"/>
</dbReference>
<comment type="caution">
    <text evidence="2">The sequence shown here is derived from an EMBL/GenBank/DDBJ whole genome shotgun (WGS) entry which is preliminary data.</text>
</comment>
<gene>
    <name evidence="2" type="ORF">EZS28_024602</name>
</gene>
<evidence type="ECO:0000313" key="3">
    <source>
        <dbReference type="Proteomes" id="UP000324800"/>
    </source>
</evidence>
<dbReference type="OrthoDB" id="414075at2759"/>
<reference evidence="2 3" key="1">
    <citation type="submission" date="2019-03" db="EMBL/GenBank/DDBJ databases">
        <title>Single cell metagenomics reveals metabolic interactions within the superorganism composed of flagellate Streblomastix strix and complex community of Bacteroidetes bacteria on its surface.</title>
        <authorList>
            <person name="Treitli S.C."/>
            <person name="Kolisko M."/>
            <person name="Husnik F."/>
            <person name="Keeling P."/>
            <person name="Hampl V."/>
        </authorList>
    </citation>
    <scope>NUCLEOTIDE SEQUENCE [LARGE SCALE GENOMIC DNA]</scope>
    <source>
        <strain evidence="2">ST1C</strain>
    </source>
</reference>
<dbReference type="Pfam" id="PF04857">
    <property type="entry name" value="CAF1"/>
    <property type="match status" value="3"/>
</dbReference>
<sequence>MSNNSELKLRETSIERTSTYIKEVDKNNSNNIYTEILFALNNASYVAIDLEMSGIGESVGISIWRKSNQIAQLFEVYNYSLTCCPTTNFTISPESASFLIKNGFDLNSPFKKGIPFIPCGLPREEQSGNKEMVPQCVLQEIFRAISASNTPIILHNGLMDALFICFNFFCQLPDNLPDFCVLFTTFFPIIYDTKEIAWVEELNSNIKETITWLEQFSFFGLNI</sequence>